<evidence type="ECO:0000313" key="1">
    <source>
        <dbReference type="EMBL" id="KAI4458589.1"/>
    </source>
</evidence>
<proteinExistence type="predicted"/>
<accession>A0ACB9SVP0</accession>
<keyword evidence="2" id="KW-1185">Reference proteome</keyword>
<dbReference type="EMBL" id="CM043021">
    <property type="protein sequence ID" value="KAI4458589.1"/>
    <property type="molecule type" value="Genomic_DNA"/>
</dbReference>
<dbReference type="Proteomes" id="UP001056778">
    <property type="component" value="Chromosome 7"/>
</dbReference>
<evidence type="ECO:0000313" key="2">
    <source>
        <dbReference type="Proteomes" id="UP001056778"/>
    </source>
</evidence>
<sequence length="1531" mass="173657">MSETSSEVHFDNEKESIDSYSSQAEPGIDKESKNSKNREHGKRSSSISKSDARSISSDDRSEHLERLLRETHQSVSNRDVFIAMLQKQLKKIEDLYKKTLDQQQDLRQKYANVVLELSQLKIICEKLKDENDTLSQTNNENVKRCQREREALQAEVDNWKKEYDQLLKAIDNMENNTKTMKTILSAETADRSDHNLDCGNMKMLMEQYTQIQEALNAQNAKLDQFLGRFRVIGDGGCHIVTNLEGIKCINKTLSENIGSIISEVPGQKKIDVNEEIPPSPPAKRECCIMPPQPQEEQEGTCPVSSAYESSEEPLTLTTIDEVSHSGSCSEDTPKSVTPPPPSLNQASQTDLSQDGCEEDIGESNEILSTNEKYIQTDAISGELYGFVPMISKQVQTEVEDLSGCDQQCITDCSIETCDASEMLKAIQTNSICCLSTAVDAPLLKCPAVISSSISEKAISEVETQTESILDSIYSTKVPCTPPGSRSEYFECIRSTTEESTQTDSICSAEGKAPLSNNACCILEAIRRLHRDQFTQTELMDDGSSTNTQDLVAPHPSLQDATSPGPTHATTQTEEVAVYSEVDVTSTIENIPQKTKVNTSAEVLSNPSDEHILVTELPVVKVLPIKLAQEPIVITFVSQNTQTPAIQTDEDQAETVSAISNDQPHEKVEEPLEVRSLLKDEFAEALHDSKPHPTPKRCGTIGWIPPEAKDEYSETEPLWEYQLFPEMPGMEVPIDQALQTDAKPVQPECCIQLPELAEASTQTGDIIHKDNYASTSDIAIGCCKRKKVTRKKDKEPEVKIYEDACICTSDDDLSPYYAPYAPYKQKVVSYDTTIMAKPETDEKHTSMDVQESGGGDLASENKELRQQLEDRNKEIEELKRIRSFLCLRSKYTSETNYSEDNNVENLLKEKQQLLDENNALKQVINRLQDDVKRLEKELENAGKRIVLSESGKEKCLSETNCIIKEFEANVQDLSQRYANALIEIETLKEEKSTLTVQIDMLNETVKQYKEQATLCKLETEKMTEKASVLENTIKDLEEQHDVHSINSEEVEDMKTTLHELQTRYDLLKEEHDKLVEDNKEVFLLKKKTSNLIWELDTKDVMINDFREHITDLEKELVAMREEMLHSSENAKHEMDILIETCNELERKLETTKEILVKESNLIDHEVNTSSSNINQNQELETQLAEKTEEIEKLTHELEEVKSNFDGEYHKLQAKYELLEVRLEREQEEHQRDLDILDEKLKQYVDAETTTIGSSDGESSTTDSGLTTQLQDCLSKNRQYKDEVQNLTEQLKRLQNIGKDYGLVKAENMKLKSQVQTLQKQLDDLKDVETKLKKLRQERDELSVKVQYLENKFSNLRCKCGVEVENRGKPLCVVPAKRDSSPGQPCKASTSRICENKKYTISTNVTVLCNKSGKSTSTDACPGRPREPVNCAHTTTLQMRLLSINRMEKQVDQMIMSVRRQNQRMNDSVHSRAQSDKEIDARINQLKQRREKIMSNLNCFKKELTGKKYIQIILYPNFDTWERGSNRRLCSRA</sequence>
<name>A0ACB9SVP0_HOLOL</name>
<organism evidence="1 2">
    <name type="scientific">Holotrichia oblita</name>
    <name type="common">Chafer beetle</name>
    <dbReference type="NCBI Taxonomy" id="644536"/>
    <lineage>
        <taxon>Eukaryota</taxon>
        <taxon>Metazoa</taxon>
        <taxon>Ecdysozoa</taxon>
        <taxon>Arthropoda</taxon>
        <taxon>Hexapoda</taxon>
        <taxon>Insecta</taxon>
        <taxon>Pterygota</taxon>
        <taxon>Neoptera</taxon>
        <taxon>Endopterygota</taxon>
        <taxon>Coleoptera</taxon>
        <taxon>Polyphaga</taxon>
        <taxon>Scarabaeiformia</taxon>
        <taxon>Scarabaeidae</taxon>
        <taxon>Melolonthinae</taxon>
        <taxon>Holotrichia</taxon>
    </lineage>
</organism>
<reference evidence="1" key="1">
    <citation type="submission" date="2022-04" db="EMBL/GenBank/DDBJ databases">
        <title>Chromosome-scale genome assembly of Holotrichia oblita Faldermann.</title>
        <authorList>
            <person name="Rongchong L."/>
        </authorList>
    </citation>
    <scope>NUCLEOTIDE SEQUENCE</scope>
    <source>
        <strain evidence="1">81SQS9</strain>
    </source>
</reference>
<comment type="caution">
    <text evidence="1">The sequence shown here is derived from an EMBL/GenBank/DDBJ whole genome shotgun (WGS) entry which is preliminary data.</text>
</comment>
<gene>
    <name evidence="1" type="ORF">MML48_7g00009571</name>
</gene>
<protein>
    <submittedName>
        <fullName evidence="1">Uncharacterized protein</fullName>
    </submittedName>
</protein>